<evidence type="ECO:0000256" key="9">
    <source>
        <dbReference type="PROSITE-ProRule" id="PRU00284"/>
    </source>
</evidence>
<dbReference type="Pfam" id="PF00672">
    <property type="entry name" value="HAMP"/>
    <property type="match status" value="1"/>
</dbReference>
<dbReference type="PROSITE" id="PS50111">
    <property type="entry name" value="CHEMOTAXIS_TRANSDUC_2"/>
    <property type="match status" value="1"/>
</dbReference>
<evidence type="ECO:0000259" key="13">
    <source>
        <dbReference type="PROSITE" id="PS50885"/>
    </source>
</evidence>
<evidence type="ECO:0000256" key="2">
    <source>
        <dbReference type="ARBA" id="ARBA00022475"/>
    </source>
</evidence>
<dbReference type="Proteomes" id="UP000247459">
    <property type="component" value="Unassembled WGS sequence"/>
</dbReference>
<dbReference type="CDD" id="cd11386">
    <property type="entry name" value="MCP_signal"/>
    <property type="match status" value="1"/>
</dbReference>
<keyword evidence="6 11" id="KW-0472">Membrane</keyword>
<feature type="domain" description="Methyl-accepting transducer" evidence="12">
    <location>
        <begin position="428"/>
        <end position="664"/>
    </location>
</feature>
<comment type="similarity">
    <text evidence="8">Belongs to the methyl-accepting chemotaxis (MCP) protein family.</text>
</comment>
<keyword evidence="2" id="KW-1003">Cell membrane</keyword>
<dbReference type="Pfam" id="PF00015">
    <property type="entry name" value="MCPsignal"/>
    <property type="match status" value="1"/>
</dbReference>
<keyword evidence="3" id="KW-0145">Chemotaxis</keyword>
<name>A0A2W0CK89_9BACL</name>
<dbReference type="RefSeq" id="WP_258377567.1">
    <property type="nucleotide sequence ID" value="NZ_PRLG01000008.1"/>
</dbReference>
<dbReference type="CDD" id="cd12912">
    <property type="entry name" value="PDC2_MCP_like"/>
    <property type="match status" value="1"/>
</dbReference>
<dbReference type="GO" id="GO:0005886">
    <property type="term" value="C:plasma membrane"/>
    <property type="evidence" value="ECO:0007669"/>
    <property type="project" value="UniProtKB-SubCell"/>
</dbReference>
<feature type="transmembrane region" description="Helical" evidence="11">
    <location>
        <begin position="335"/>
        <end position="355"/>
    </location>
</feature>
<evidence type="ECO:0000313" key="15">
    <source>
        <dbReference type="Proteomes" id="UP000247459"/>
    </source>
</evidence>
<keyword evidence="4 11" id="KW-0812">Transmembrane</keyword>
<feature type="compositionally biased region" description="Basic residues" evidence="10">
    <location>
        <begin position="40"/>
        <end position="54"/>
    </location>
</feature>
<evidence type="ECO:0000256" key="5">
    <source>
        <dbReference type="ARBA" id="ARBA00022989"/>
    </source>
</evidence>
<proteinExistence type="inferred from homology"/>
<accession>A0A2W0CK89</accession>
<evidence type="ECO:0000256" key="4">
    <source>
        <dbReference type="ARBA" id="ARBA00022692"/>
    </source>
</evidence>
<dbReference type="SUPFAM" id="SSF58104">
    <property type="entry name" value="Methyl-accepting chemotaxis protein (MCP) signaling domain"/>
    <property type="match status" value="1"/>
</dbReference>
<dbReference type="InterPro" id="IPR003660">
    <property type="entry name" value="HAMP_dom"/>
</dbReference>
<dbReference type="InterPro" id="IPR033479">
    <property type="entry name" value="dCache_1"/>
</dbReference>
<evidence type="ECO:0000259" key="12">
    <source>
        <dbReference type="PROSITE" id="PS50111"/>
    </source>
</evidence>
<comment type="caution">
    <text evidence="14">The sequence shown here is derived from an EMBL/GenBank/DDBJ whole genome shotgun (WGS) entry which is preliminary data.</text>
</comment>
<evidence type="ECO:0000256" key="10">
    <source>
        <dbReference type="SAM" id="MobiDB-lite"/>
    </source>
</evidence>
<dbReference type="InterPro" id="IPR004089">
    <property type="entry name" value="MCPsignal_dom"/>
</dbReference>
<dbReference type="CDD" id="cd18773">
    <property type="entry name" value="PDC1_HK_sensor"/>
    <property type="match status" value="1"/>
</dbReference>
<evidence type="ECO:0000313" key="14">
    <source>
        <dbReference type="EMBL" id="PYY30492.1"/>
    </source>
</evidence>
<dbReference type="PROSITE" id="PS50885">
    <property type="entry name" value="HAMP"/>
    <property type="match status" value="1"/>
</dbReference>
<evidence type="ECO:0000256" key="11">
    <source>
        <dbReference type="SAM" id="Phobius"/>
    </source>
</evidence>
<dbReference type="Pfam" id="PF02743">
    <property type="entry name" value="dCache_1"/>
    <property type="match status" value="1"/>
</dbReference>
<dbReference type="Gene3D" id="3.30.450.20">
    <property type="entry name" value="PAS domain"/>
    <property type="match status" value="2"/>
</dbReference>
<dbReference type="CDD" id="cd06225">
    <property type="entry name" value="HAMP"/>
    <property type="match status" value="1"/>
</dbReference>
<gene>
    <name evidence="14" type="primary">tlpB3</name>
    <name evidence="14" type="ORF">PIL02S_01052</name>
</gene>
<dbReference type="PANTHER" id="PTHR32089:SF114">
    <property type="entry name" value="METHYL-ACCEPTING CHEMOTAXIS PROTEIN MCPB"/>
    <property type="match status" value="1"/>
</dbReference>
<dbReference type="SMART" id="SM00304">
    <property type="entry name" value="HAMP"/>
    <property type="match status" value="2"/>
</dbReference>
<evidence type="ECO:0000256" key="8">
    <source>
        <dbReference type="ARBA" id="ARBA00029447"/>
    </source>
</evidence>
<feature type="transmembrane region" description="Helical" evidence="11">
    <location>
        <begin position="69"/>
        <end position="92"/>
    </location>
</feature>
<feature type="domain" description="HAMP" evidence="13">
    <location>
        <begin position="357"/>
        <end position="409"/>
    </location>
</feature>
<evidence type="ECO:0000256" key="3">
    <source>
        <dbReference type="ARBA" id="ARBA00022500"/>
    </source>
</evidence>
<sequence>MKRRVKVDMEKVLHTNKEGLNFLEGEKQMGENLDQGQAKKAAKPVKQKENKAKKKNKKRGFVWSIRNKLLISFLAVLLVPSLVIGMITLLIADRTVEGQLMDSARQSVSTTNSIIETHVNAKIHDINYFADSIRTDMLSEDSGLSEVEVKLQQYVGLHPDALNIFVGTEDGTMVRGKETTGSAQGSNYDPREREWYKLAMANPGNPAVSAVSKNTDGVTVVFISKTLEDQSGVVGLSLDLTELSEQASIKVGKEGYVIIMDPERNYISSPVVESGTQETSEALDPMFAAQEGSFDYTYHDDSKMMIFSTNEATGWKIGGTMFQSELSHASQDIRMATLIVILAATFLTLIFIIWFTRSMLRPIRRLQESARAVSKGDLTVKMETGRKDEVGDLAKYFERMVDNLRMMILGVQETTEQVSASSQELSASAEQTTKAIEHSTLSIQELAEGAEQQVKSVTGGSAQMSRMAEDVRIMSERVQSITQNMRNTSGAAYSGNEAAGQAMDQMSSIQETVEQLAVVVQSLNARSTEIGDMVNVIATISKQTNLLALNASIEAARAGDAGRGFAVVAGEVRKLAEESGSSAAQIGELVHNIRLDMDAAMDTMTAAQTRVEDGIQAVNTSGQSFAQIREAVEDAAHTLDDLSQTTKQLEEGAARVAQAMNDISVVTQESAANTESVSASSEEQLASVEEIASSSAHLNSMAEQLQGLLGMFKMVEDTPKNKDQA</sequence>
<dbReference type="Gene3D" id="1.10.287.950">
    <property type="entry name" value="Methyl-accepting chemotaxis protein"/>
    <property type="match status" value="1"/>
</dbReference>
<evidence type="ECO:0000256" key="1">
    <source>
        <dbReference type="ARBA" id="ARBA00004651"/>
    </source>
</evidence>
<evidence type="ECO:0000256" key="6">
    <source>
        <dbReference type="ARBA" id="ARBA00023136"/>
    </source>
</evidence>
<evidence type="ECO:0000256" key="7">
    <source>
        <dbReference type="ARBA" id="ARBA00023224"/>
    </source>
</evidence>
<comment type="subcellular location">
    <subcellularLocation>
        <location evidence="1">Cell membrane</location>
        <topology evidence="1">Multi-pass membrane protein</topology>
    </subcellularLocation>
</comment>
<keyword evidence="5 11" id="KW-1133">Transmembrane helix</keyword>
<protein>
    <submittedName>
        <fullName evidence="14">Methyl-accepting chemotaxis protein tlpA</fullName>
    </submittedName>
</protein>
<dbReference type="GO" id="GO:0007165">
    <property type="term" value="P:signal transduction"/>
    <property type="evidence" value="ECO:0007669"/>
    <property type="project" value="UniProtKB-KW"/>
</dbReference>
<dbReference type="SMART" id="SM00283">
    <property type="entry name" value="MA"/>
    <property type="match status" value="1"/>
</dbReference>
<organism evidence="14 15">
    <name type="scientific">Paenibacillus illinoisensis</name>
    <dbReference type="NCBI Taxonomy" id="59845"/>
    <lineage>
        <taxon>Bacteria</taxon>
        <taxon>Bacillati</taxon>
        <taxon>Bacillota</taxon>
        <taxon>Bacilli</taxon>
        <taxon>Bacillales</taxon>
        <taxon>Paenibacillaceae</taxon>
        <taxon>Paenibacillus</taxon>
    </lineage>
</organism>
<reference evidence="14 15" key="1">
    <citation type="submission" date="2018-01" db="EMBL/GenBank/DDBJ databases">
        <title>Genome sequence of the PGP bacterium Paenibacillus illinoisensis E3.</title>
        <authorList>
            <person name="Rolli E."/>
            <person name="Marasco R."/>
            <person name="Bessem C."/>
            <person name="Michoud G."/>
            <person name="Gaiarsa S."/>
            <person name="Borin S."/>
            <person name="Daffonchio D."/>
        </authorList>
    </citation>
    <scope>NUCLEOTIDE SEQUENCE [LARGE SCALE GENOMIC DNA]</scope>
    <source>
        <strain evidence="14 15">E3</strain>
    </source>
</reference>
<dbReference type="PANTHER" id="PTHR32089">
    <property type="entry name" value="METHYL-ACCEPTING CHEMOTAXIS PROTEIN MCPB"/>
    <property type="match status" value="1"/>
</dbReference>
<feature type="region of interest" description="Disordered" evidence="10">
    <location>
        <begin position="33"/>
        <end position="54"/>
    </location>
</feature>
<dbReference type="EMBL" id="PRLG01000008">
    <property type="protein sequence ID" value="PYY30492.1"/>
    <property type="molecule type" value="Genomic_DNA"/>
</dbReference>
<dbReference type="AlphaFoldDB" id="A0A2W0CK89"/>
<keyword evidence="7 9" id="KW-0807">Transducer</keyword>
<dbReference type="GO" id="GO:0006935">
    <property type="term" value="P:chemotaxis"/>
    <property type="evidence" value="ECO:0007669"/>
    <property type="project" value="UniProtKB-KW"/>
</dbReference>